<comment type="caution">
    <text evidence="6">The sequence shown here is derived from an EMBL/GenBank/DDBJ whole genome shotgun (WGS) entry which is preliminary data.</text>
</comment>
<keyword evidence="3 6" id="KW-0238">DNA-binding</keyword>
<organism evidence="6 7">
    <name type="scientific">Paeniglutamicibacter cryotolerans</name>
    <dbReference type="NCBI Taxonomy" id="670079"/>
    <lineage>
        <taxon>Bacteria</taxon>
        <taxon>Bacillati</taxon>
        <taxon>Actinomycetota</taxon>
        <taxon>Actinomycetes</taxon>
        <taxon>Micrococcales</taxon>
        <taxon>Micrococcaceae</taxon>
        <taxon>Paeniglutamicibacter</taxon>
    </lineage>
</organism>
<evidence type="ECO:0000256" key="2">
    <source>
        <dbReference type="ARBA" id="ARBA00023015"/>
    </source>
</evidence>
<dbReference type="InterPro" id="IPR036388">
    <property type="entry name" value="WH-like_DNA-bd_sf"/>
</dbReference>
<name>A0A839QIU6_9MICC</name>
<keyword evidence="7" id="KW-1185">Reference proteome</keyword>
<feature type="domain" description="HTH lysR-type" evidence="5">
    <location>
        <begin position="4"/>
        <end position="62"/>
    </location>
</feature>
<dbReference type="Pfam" id="PF03466">
    <property type="entry name" value="LysR_substrate"/>
    <property type="match status" value="1"/>
</dbReference>
<proteinExistence type="inferred from homology"/>
<evidence type="ECO:0000256" key="4">
    <source>
        <dbReference type="ARBA" id="ARBA00023163"/>
    </source>
</evidence>
<comment type="similarity">
    <text evidence="1">Belongs to the LysR transcriptional regulatory family.</text>
</comment>
<dbReference type="InterPro" id="IPR005119">
    <property type="entry name" value="LysR_subst-bd"/>
</dbReference>
<evidence type="ECO:0000256" key="3">
    <source>
        <dbReference type="ARBA" id="ARBA00023125"/>
    </source>
</evidence>
<evidence type="ECO:0000313" key="7">
    <source>
        <dbReference type="Proteomes" id="UP000523000"/>
    </source>
</evidence>
<evidence type="ECO:0000259" key="5">
    <source>
        <dbReference type="PROSITE" id="PS50931"/>
    </source>
</evidence>
<dbReference type="AlphaFoldDB" id="A0A839QIU6"/>
<evidence type="ECO:0000256" key="1">
    <source>
        <dbReference type="ARBA" id="ARBA00009437"/>
    </source>
</evidence>
<dbReference type="SUPFAM" id="SSF46785">
    <property type="entry name" value="Winged helix' DNA-binding domain"/>
    <property type="match status" value="1"/>
</dbReference>
<dbReference type="InterPro" id="IPR000847">
    <property type="entry name" value="LysR_HTH_N"/>
</dbReference>
<protein>
    <submittedName>
        <fullName evidence="6">DNA-binding transcriptional LysR family regulator</fullName>
    </submittedName>
</protein>
<dbReference type="SUPFAM" id="SSF53850">
    <property type="entry name" value="Periplasmic binding protein-like II"/>
    <property type="match status" value="1"/>
</dbReference>
<dbReference type="InterPro" id="IPR036390">
    <property type="entry name" value="WH_DNA-bd_sf"/>
</dbReference>
<dbReference type="GO" id="GO:0032993">
    <property type="term" value="C:protein-DNA complex"/>
    <property type="evidence" value="ECO:0007669"/>
    <property type="project" value="TreeGrafter"/>
</dbReference>
<dbReference type="Gene3D" id="3.40.190.10">
    <property type="entry name" value="Periplasmic binding protein-like II"/>
    <property type="match status" value="2"/>
</dbReference>
<dbReference type="GO" id="GO:0003700">
    <property type="term" value="F:DNA-binding transcription factor activity"/>
    <property type="evidence" value="ECO:0007669"/>
    <property type="project" value="InterPro"/>
</dbReference>
<dbReference type="PANTHER" id="PTHR30346">
    <property type="entry name" value="TRANSCRIPTIONAL DUAL REGULATOR HCAR-RELATED"/>
    <property type="match status" value="1"/>
</dbReference>
<dbReference type="GO" id="GO:0003677">
    <property type="term" value="F:DNA binding"/>
    <property type="evidence" value="ECO:0007669"/>
    <property type="project" value="UniProtKB-KW"/>
</dbReference>
<dbReference type="PROSITE" id="PS50931">
    <property type="entry name" value="HTH_LYSR"/>
    <property type="match status" value="1"/>
</dbReference>
<sequence>MSEVTLRQLEYFAAVAETQSVTEAARLCHVSQGAVSLALGQLEHALGATLAVRQRGRGIFLTPEGQAVATRARLITEQVLGLRTAVSAAHDELAGRLSIGVFTTVAVHVVPHLAEWFSVRHPAVELNFVEGTGPEIQDALFSGRTQLSVGYEAQFDDDCAIDVLHEFHRQVLLSPDHPLAACESIGFSQLAEYPAALLNLEPALQHTLAEFRRYGVTPNVRWLFGNVPSIHSLVGRGLAYSLLMQPTATSVEGLPLAFRPLSDETPTNSLVAATPVGVDRSAMVREALHSLHSQWT</sequence>
<dbReference type="Gene3D" id="1.10.10.10">
    <property type="entry name" value="Winged helix-like DNA-binding domain superfamily/Winged helix DNA-binding domain"/>
    <property type="match status" value="1"/>
</dbReference>
<dbReference type="Proteomes" id="UP000523000">
    <property type="component" value="Unassembled WGS sequence"/>
</dbReference>
<evidence type="ECO:0000313" key="6">
    <source>
        <dbReference type="EMBL" id="MBB2995770.1"/>
    </source>
</evidence>
<gene>
    <name evidence="6" type="ORF">E9229_001961</name>
</gene>
<keyword evidence="2" id="KW-0805">Transcription regulation</keyword>
<keyword evidence="4" id="KW-0804">Transcription</keyword>
<accession>A0A839QIU6</accession>
<reference evidence="6 7" key="1">
    <citation type="submission" date="2020-08" db="EMBL/GenBank/DDBJ databases">
        <title>Sequencing the genomes of 1000 actinobacteria strains.</title>
        <authorList>
            <person name="Klenk H.-P."/>
        </authorList>
    </citation>
    <scope>NUCLEOTIDE SEQUENCE [LARGE SCALE GENOMIC DNA]</scope>
    <source>
        <strain evidence="6 7">DSM 22826</strain>
    </source>
</reference>
<dbReference type="EMBL" id="JACHVS010000001">
    <property type="protein sequence ID" value="MBB2995770.1"/>
    <property type="molecule type" value="Genomic_DNA"/>
</dbReference>
<dbReference type="Pfam" id="PF00126">
    <property type="entry name" value="HTH_1"/>
    <property type="match status" value="1"/>
</dbReference>
<dbReference type="RefSeq" id="WP_183510969.1">
    <property type="nucleotide sequence ID" value="NZ_BAABGK010000008.1"/>
</dbReference>
<dbReference type="PANTHER" id="PTHR30346:SF0">
    <property type="entry name" value="HCA OPERON TRANSCRIPTIONAL ACTIVATOR HCAR"/>
    <property type="match status" value="1"/>
</dbReference>